<dbReference type="SUPFAM" id="SSF50156">
    <property type="entry name" value="PDZ domain-like"/>
    <property type="match status" value="1"/>
</dbReference>
<dbReference type="GO" id="GO:0005737">
    <property type="term" value="C:cytoplasm"/>
    <property type="evidence" value="ECO:0007669"/>
    <property type="project" value="TreeGrafter"/>
</dbReference>
<protein>
    <recommendedName>
        <fullName evidence="6">PDZ domain-containing protein</fullName>
    </recommendedName>
</protein>
<dbReference type="GO" id="GO:0005634">
    <property type="term" value="C:nucleus"/>
    <property type="evidence" value="ECO:0007669"/>
    <property type="project" value="UniProtKB-SubCell"/>
</dbReference>
<keyword evidence="2" id="KW-0539">Nucleus</keyword>
<evidence type="ECO:0000256" key="3">
    <source>
        <dbReference type="SAM" id="MobiDB-lite"/>
    </source>
</evidence>
<dbReference type="InterPro" id="IPR052082">
    <property type="entry name" value="Myelin_sheath_structural"/>
</dbReference>
<evidence type="ECO:0000313" key="5">
    <source>
        <dbReference type="Proteomes" id="UP001488805"/>
    </source>
</evidence>
<evidence type="ECO:0008006" key="6">
    <source>
        <dbReference type="Google" id="ProtNLM"/>
    </source>
</evidence>
<comment type="subcellular location">
    <subcellularLocation>
        <location evidence="1">Nucleus</location>
    </subcellularLocation>
</comment>
<name>A0AAW1G612_ZOAVI</name>
<evidence type="ECO:0000313" key="4">
    <source>
        <dbReference type="EMBL" id="KAK9541990.1"/>
    </source>
</evidence>
<dbReference type="PANTHER" id="PTHR23348">
    <property type="entry name" value="PERIAXIN/AHNAK"/>
    <property type="match status" value="1"/>
</dbReference>
<dbReference type="EMBL" id="JBCEZU010000002">
    <property type="protein sequence ID" value="KAK9541990.1"/>
    <property type="molecule type" value="Genomic_DNA"/>
</dbReference>
<comment type="caution">
    <text evidence="4">The sequence shown here is derived from an EMBL/GenBank/DDBJ whole genome shotgun (WGS) entry which is preliminary data.</text>
</comment>
<dbReference type="AlphaFoldDB" id="A0AAW1G612"/>
<dbReference type="GO" id="GO:0043484">
    <property type="term" value="P:regulation of RNA splicing"/>
    <property type="evidence" value="ECO:0007669"/>
    <property type="project" value="TreeGrafter"/>
</dbReference>
<feature type="region of interest" description="Disordered" evidence="3">
    <location>
        <begin position="948"/>
        <end position="989"/>
    </location>
</feature>
<reference evidence="4 5" key="1">
    <citation type="journal article" date="2024" name="Genome Biol. Evol.">
        <title>Chromosome-level genome assembly of the viviparous eelpout Zoarces viviparus.</title>
        <authorList>
            <person name="Fuhrmann N."/>
            <person name="Brasseur M.V."/>
            <person name="Bakowski C.E."/>
            <person name="Podsiadlowski L."/>
            <person name="Prost S."/>
            <person name="Krehenwinkel H."/>
            <person name="Mayer C."/>
        </authorList>
    </citation>
    <scope>NUCLEOTIDE SEQUENCE [LARGE SCALE GENOMIC DNA]</scope>
    <source>
        <strain evidence="4">NO-MEL_2022_Ind0_liver</strain>
    </source>
</reference>
<dbReference type="Proteomes" id="UP001488805">
    <property type="component" value="Unassembled WGS sequence"/>
</dbReference>
<sequence length="1144" mass="122479">MNGDNRSRCFSESLVLDDSEKGVVITGITDDTLAAKSGLKAGDKIAAATIHLDHLNKNEVLKILKVLEPYDSNMKVLTKKQLGASAGLGSFGLGLKDPTKMLNLKKDLSLDASAEAPVVSLDGLRGKLNTAQGLGGELGGPTLNGDLPSFSLNKPSADAGAKFKMPSLGLTGPDVKGDLDGTLKAPNVSVSTPKLNTPSASLDIEKPGIKTGNLKYKAPKFSMPNFNLPQMKTPKADMDVSGDFDLPSVSGNLETPNLNLSAPKLDVKSPDLDLNGPKVDLNGPDKINWPHLKWKGPKVKGPDADFNADLSAPDFNLNTPKIDGDLSAPDVDINFPKADIKSPDLDVQTPNLNGDIDTRSGINWPWKKPKLHGPKADLDLDAKLNTPYVDPSLPKVEGVDINLPKAELDMQTPNIDVEPTSGKINWPHRKWKKPKLHSPKADLDIDADLNTPNLNFSTPKIEGDINVPNTELNLPKVDLNSPNVDVQAPDLDIDKKINWPHLKWKKPKLNGPNADMDLSADLSSPDVDLSVPRIDGEISTPDVDLNLPKADIDAGKIKFPTLKKPKFLLSGPKVKSPDVDLNAPDLSLTAPKIDGEINAPDVNLNLPKADLKGPELDINAPDFDDSGKLKWFNFKKPTFGTLKRPKGNIDADVKVPGMDPDIHLPKGNVVAPNAPKASDFTLSAPKMGFDAPDLDIDVPKADLRGPDIDLQTPKVDASAGKLKLPKINLPKFGSSGPRVPNLNVDADNGNLPDVNLKLPTADVKSPNLNLSTIKGDLSTPDLDLDADLKTDIDLSAPNTNISVPDLNLSTLNTKGPRANLNLSKADVKGPRLDLPKADLQVPDLNWKAPDLSLSSPKTKAPVTLKAPNMDINLPKADLKGPDAQLKTPGLDIDSHLGDFKLPHLKIPNFGLSSPELDVPSVHPSVEAGIKAPVVKTSLDTPELDITAEADAEVKGSPKSKSRWPFKWGLKSGSATNEEGSDDDSETDVSNAEVDVPVFKVHKLPRNSIDGMGGIEDILSLSKLDTEAKDYVVSKGIRLPVVNASTKPGEKIDIMERLKKAKEKTHSAYDTPTEAKRDIDLKLSAPRLDVNSSTDADSSLLRGGTFKVEKPESVLGLVAPEISPSGENEKMSLGLSNMLGLNIKN</sequence>
<dbReference type="InterPro" id="IPR036034">
    <property type="entry name" value="PDZ_sf"/>
</dbReference>
<organism evidence="4 5">
    <name type="scientific">Zoarces viviparus</name>
    <name type="common">Viviparous eelpout</name>
    <name type="synonym">Blennius viviparus</name>
    <dbReference type="NCBI Taxonomy" id="48416"/>
    <lineage>
        <taxon>Eukaryota</taxon>
        <taxon>Metazoa</taxon>
        <taxon>Chordata</taxon>
        <taxon>Craniata</taxon>
        <taxon>Vertebrata</taxon>
        <taxon>Euteleostomi</taxon>
        <taxon>Actinopterygii</taxon>
        <taxon>Neopterygii</taxon>
        <taxon>Teleostei</taxon>
        <taxon>Neoteleostei</taxon>
        <taxon>Acanthomorphata</taxon>
        <taxon>Eupercaria</taxon>
        <taxon>Perciformes</taxon>
        <taxon>Cottioidei</taxon>
        <taxon>Zoarcales</taxon>
        <taxon>Zoarcidae</taxon>
        <taxon>Zoarcinae</taxon>
        <taxon>Zoarces</taxon>
    </lineage>
</organism>
<dbReference type="PANTHER" id="PTHR23348:SF16">
    <property type="entry name" value="LEUCINE RICH REPEAT FAMILY PROTEIN"/>
    <property type="match status" value="1"/>
</dbReference>
<evidence type="ECO:0000256" key="2">
    <source>
        <dbReference type="ARBA" id="ARBA00023242"/>
    </source>
</evidence>
<accession>A0AAW1G612</accession>
<evidence type="ECO:0000256" key="1">
    <source>
        <dbReference type="ARBA" id="ARBA00004123"/>
    </source>
</evidence>
<gene>
    <name evidence="4" type="ORF">VZT92_001995</name>
</gene>
<proteinExistence type="predicted"/>
<keyword evidence="5" id="KW-1185">Reference proteome</keyword>